<dbReference type="GO" id="GO:0016491">
    <property type="term" value="F:oxidoreductase activity"/>
    <property type="evidence" value="ECO:0007669"/>
    <property type="project" value="UniProtKB-KW"/>
</dbReference>
<protein>
    <submittedName>
        <fullName evidence="7">FAD/FMN-containing dehydrogenase</fullName>
    </submittedName>
</protein>
<sequence length="441" mass="47256">MSIVIRPGEPEYDALRSGFNLAVEHRPELIVDATCAADVVAAVRLASDRGVPVGVLNTGHGPSVPADGAVLIRTGRMSTVDVDPARRVARVEGGASWRAVIEAAAPHGLAPLNGTSPHVGAVGYTLGGGVGLLARRFGFAADHVRWFDVVTADGAHRRVSAEENPDLFWAMRGGGGNFGVVTAMEIDLFAVPGVLGGELCFGPEVFEDVLHGYARWAAEVPDTMASSVLLLDYPDDPAMPPELRGRHITHVRLAYSGDNRAEGHRLVERLRRLGPRVVDTVRELPYTEIGSIHHEPVDVPVPAFDRNIMLRDFDQDAAATLAKHAGPGAPYLVELRAWGGALSRPAAVPNAIGRRDAAFSLLAISDPDVANRTRRDALLTAMRPYATGATFPNFSGVEDTSPDAVSLAYHPDDFARLRRIKAATDPDNVFRINFNVPPEGR</sequence>
<dbReference type="InterPro" id="IPR016166">
    <property type="entry name" value="FAD-bd_PCMH"/>
</dbReference>
<name>A0A4Q7KCZ8_9PSEU</name>
<keyword evidence="3" id="KW-0285">Flavoprotein</keyword>
<evidence type="ECO:0000313" key="7">
    <source>
        <dbReference type="EMBL" id="RZS31205.1"/>
    </source>
</evidence>
<evidence type="ECO:0000259" key="6">
    <source>
        <dbReference type="PROSITE" id="PS51387"/>
    </source>
</evidence>
<dbReference type="EMBL" id="SGWQ01000015">
    <property type="protein sequence ID" value="RZS31205.1"/>
    <property type="molecule type" value="Genomic_DNA"/>
</dbReference>
<organism evidence="7 8">
    <name type="scientific">Herbihabitans rhizosphaerae</name>
    <dbReference type="NCBI Taxonomy" id="1872711"/>
    <lineage>
        <taxon>Bacteria</taxon>
        <taxon>Bacillati</taxon>
        <taxon>Actinomycetota</taxon>
        <taxon>Actinomycetes</taxon>
        <taxon>Pseudonocardiales</taxon>
        <taxon>Pseudonocardiaceae</taxon>
        <taxon>Herbihabitans</taxon>
    </lineage>
</organism>
<dbReference type="Pfam" id="PF08031">
    <property type="entry name" value="BBE"/>
    <property type="match status" value="1"/>
</dbReference>
<dbReference type="InterPro" id="IPR036318">
    <property type="entry name" value="FAD-bd_PCMH-like_sf"/>
</dbReference>
<dbReference type="Proteomes" id="UP000294257">
    <property type="component" value="Unassembled WGS sequence"/>
</dbReference>
<evidence type="ECO:0000256" key="4">
    <source>
        <dbReference type="ARBA" id="ARBA00022827"/>
    </source>
</evidence>
<comment type="similarity">
    <text evidence="2">Belongs to the oxygen-dependent FAD-linked oxidoreductase family.</text>
</comment>
<proteinExistence type="inferred from homology"/>
<dbReference type="OrthoDB" id="6278354at2"/>
<evidence type="ECO:0000256" key="5">
    <source>
        <dbReference type="ARBA" id="ARBA00023002"/>
    </source>
</evidence>
<reference evidence="7 8" key="1">
    <citation type="submission" date="2019-02" db="EMBL/GenBank/DDBJ databases">
        <title>Genomic Encyclopedia of Type Strains, Phase IV (KMG-IV): sequencing the most valuable type-strain genomes for metagenomic binning, comparative biology and taxonomic classification.</title>
        <authorList>
            <person name="Goeker M."/>
        </authorList>
    </citation>
    <scope>NUCLEOTIDE SEQUENCE [LARGE SCALE GENOMIC DNA]</scope>
    <source>
        <strain evidence="7 8">DSM 101727</strain>
    </source>
</reference>
<keyword evidence="4" id="KW-0274">FAD</keyword>
<accession>A0A4Q7KCZ8</accession>
<dbReference type="InterPro" id="IPR012951">
    <property type="entry name" value="BBE"/>
</dbReference>
<dbReference type="PANTHER" id="PTHR42973:SF39">
    <property type="entry name" value="FAD-BINDING PCMH-TYPE DOMAIN-CONTAINING PROTEIN"/>
    <property type="match status" value="1"/>
</dbReference>
<dbReference type="InterPro" id="IPR016169">
    <property type="entry name" value="FAD-bd_PCMH_sub2"/>
</dbReference>
<comment type="caution">
    <text evidence="7">The sequence shown here is derived from an EMBL/GenBank/DDBJ whole genome shotgun (WGS) entry which is preliminary data.</text>
</comment>
<dbReference type="Gene3D" id="3.40.462.20">
    <property type="match status" value="1"/>
</dbReference>
<evidence type="ECO:0000313" key="8">
    <source>
        <dbReference type="Proteomes" id="UP000294257"/>
    </source>
</evidence>
<dbReference type="AlphaFoldDB" id="A0A4Q7KCZ8"/>
<dbReference type="Gene3D" id="3.30.465.10">
    <property type="match status" value="1"/>
</dbReference>
<feature type="domain" description="FAD-binding PCMH-type" evidence="6">
    <location>
        <begin position="23"/>
        <end position="191"/>
    </location>
</feature>
<dbReference type="PROSITE" id="PS51387">
    <property type="entry name" value="FAD_PCMH"/>
    <property type="match status" value="1"/>
</dbReference>
<evidence type="ECO:0000256" key="1">
    <source>
        <dbReference type="ARBA" id="ARBA00001974"/>
    </source>
</evidence>
<keyword evidence="8" id="KW-1185">Reference proteome</keyword>
<keyword evidence="5" id="KW-0560">Oxidoreductase</keyword>
<dbReference type="RefSeq" id="WP_130348347.1">
    <property type="nucleotide sequence ID" value="NZ_SGWQ01000015.1"/>
</dbReference>
<dbReference type="Pfam" id="PF01565">
    <property type="entry name" value="FAD_binding_4"/>
    <property type="match status" value="1"/>
</dbReference>
<dbReference type="InterPro" id="IPR006094">
    <property type="entry name" value="Oxid_FAD_bind_N"/>
</dbReference>
<dbReference type="PANTHER" id="PTHR42973">
    <property type="entry name" value="BINDING OXIDOREDUCTASE, PUTATIVE (AFU_ORTHOLOGUE AFUA_1G17690)-RELATED"/>
    <property type="match status" value="1"/>
</dbReference>
<dbReference type="SUPFAM" id="SSF56176">
    <property type="entry name" value="FAD-binding/transporter-associated domain-like"/>
    <property type="match status" value="1"/>
</dbReference>
<evidence type="ECO:0000256" key="3">
    <source>
        <dbReference type="ARBA" id="ARBA00022630"/>
    </source>
</evidence>
<dbReference type="InterPro" id="IPR016167">
    <property type="entry name" value="FAD-bd_PCMH_sub1"/>
</dbReference>
<comment type="cofactor">
    <cofactor evidence="1">
        <name>FAD</name>
        <dbReference type="ChEBI" id="CHEBI:57692"/>
    </cofactor>
</comment>
<dbReference type="GO" id="GO:0071949">
    <property type="term" value="F:FAD binding"/>
    <property type="evidence" value="ECO:0007669"/>
    <property type="project" value="InterPro"/>
</dbReference>
<dbReference type="InterPro" id="IPR050416">
    <property type="entry name" value="FAD-linked_Oxidoreductase"/>
</dbReference>
<evidence type="ECO:0000256" key="2">
    <source>
        <dbReference type="ARBA" id="ARBA00005466"/>
    </source>
</evidence>
<gene>
    <name evidence="7" type="ORF">EV193_11584</name>
</gene>
<dbReference type="Gene3D" id="3.30.43.10">
    <property type="entry name" value="Uridine Diphospho-n-acetylenolpyruvylglucosamine Reductase, domain 2"/>
    <property type="match status" value="1"/>
</dbReference>